<protein>
    <submittedName>
        <fullName evidence="3">CPBP family intramembrane metalloprotease</fullName>
    </submittedName>
</protein>
<feature type="transmembrane region" description="Helical" evidence="1">
    <location>
        <begin position="130"/>
        <end position="152"/>
    </location>
</feature>
<evidence type="ECO:0000313" key="3">
    <source>
        <dbReference type="EMBL" id="MBJ7598267.1"/>
    </source>
</evidence>
<accession>A0A934NDB9</accession>
<comment type="caution">
    <text evidence="3">The sequence shown here is derived from an EMBL/GenBank/DDBJ whole genome shotgun (WGS) entry which is preliminary data.</text>
</comment>
<organism evidence="3 4">
    <name type="scientific">Candidatus Nephthysia bennettiae</name>
    <dbReference type="NCBI Taxonomy" id="3127016"/>
    <lineage>
        <taxon>Bacteria</taxon>
        <taxon>Bacillati</taxon>
        <taxon>Candidatus Dormiibacterota</taxon>
        <taxon>Candidatus Dormibacteria</taxon>
        <taxon>Candidatus Dormibacterales</taxon>
        <taxon>Candidatus Dormibacteraceae</taxon>
        <taxon>Candidatus Nephthysia</taxon>
    </lineage>
</organism>
<reference evidence="3" key="1">
    <citation type="submission" date="2020-10" db="EMBL/GenBank/DDBJ databases">
        <title>Ca. Dormibacterota MAGs.</title>
        <authorList>
            <person name="Montgomery K."/>
        </authorList>
    </citation>
    <scope>NUCLEOTIDE SEQUENCE [LARGE SCALE GENOMIC DNA]</scope>
    <source>
        <strain evidence="3">SC8812_S17_10</strain>
    </source>
</reference>
<feature type="domain" description="CAAX prenyl protease 2/Lysostaphin resistance protein A-like" evidence="2">
    <location>
        <begin position="133"/>
        <end position="219"/>
    </location>
</feature>
<gene>
    <name evidence="3" type="ORF">JF922_09305</name>
</gene>
<dbReference type="PANTHER" id="PTHR43592">
    <property type="entry name" value="CAAX AMINO TERMINAL PROTEASE"/>
    <property type="match status" value="1"/>
</dbReference>
<feature type="transmembrane region" description="Helical" evidence="1">
    <location>
        <begin position="88"/>
        <end position="110"/>
    </location>
</feature>
<keyword evidence="3" id="KW-0482">Metalloprotease</keyword>
<dbReference type="GO" id="GO:0080120">
    <property type="term" value="P:CAAX-box protein maturation"/>
    <property type="evidence" value="ECO:0007669"/>
    <property type="project" value="UniProtKB-ARBA"/>
</dbReference>
<feature type="transmembrane region" description="Helical" evidence="1">
    <location>
        <begin position="164"/>
        <end position="184"/>
    </location>
</feature>
<keyword evidence="3" id="KW-0645">Protease</keyword>
<dbReference type="RefSeq" id="WP_338201134.1">
    <property type="nucleotide sequence ID" value="NZ_JAEKNR010000101.1"/>
</dbReference>
<keyword evidence="1" id="KW-0472">Membrane</keyword>
<dbReference type="GO" id="GO:0004175">
    <property type="term" value="F:endopeptidase activity"/>
    <property type="evidence" value="ECO:0007669"/>
    <property type="project" value="UniProtKB-ARBA"/>
</dbReference>
<evidence type="ECO:0000313" key="4">
    <source>
        <dbReference type="Proteomes" id="UP000612893"/>
    </source>
</evidence>
<proteinExistence type="predicted"/>
<evidence type="ECO:0000259" key="2">
    <source>
        <dbReference type="Pfam" id="PF02517"/>
    </source>
</evidence>
<name>A0A934NDB9_9BACT</name>
<keyword evidence="1" id="KW-0812">Transmembrane</keyword>
<dbReference type="Proteomes" id="UP000612893">
    <property type="component" value="Unassembled WGS sequence"/>
</dbReference>
<evidence type="ECO:0000256" key="1">
    <source>
        <dbReference type="SAM" id="Phobius"/>
    </source>
</evidence>
<dbReference type="InterPro" id="IPR003675">
    <property type="entry name" value="Rce1/LyrA-like_dom"/>
</dbReference>
<dbReference type="EMBL" id="JAEKNR010000101">
    <property type="protein sequence ID" value="MBJ7598267.1"/>
    <property type="molecule type" value="Genomic_DNA"/>
</dbReference>
<feature type="transmembrane region" description="Helical" evidence="1">
    <location>
        <begin position="47"/>
        <end position="68"/>
    </location>
</feature>
<dbReference type="AlphaFoldDB" id="A0A934NDB9"/>
<feature type="transmembrane region" description="Helical" evidence="1">
    <location>
        <begin position="12"/>
        <end position="35"/>
    </location>
</feature>
<feature type="transmembrane region" description="Helical" evidence="1">
    <location>
        <begin position="190"/>
        <end position="212"/>
    </location>
</feature>
<keyword evidence="4" id="KW-1185">Reference proteome</keyword>
<keyword evidence="1" id="KW-1133">Transmembrane helix</keyword>
<dbReference type="PANTHER" id="PTHR43592:SF15">
    <property type="entry name" value="CAAX AMINO TERMINAL PROTEASE FAMILY PROTEIN"/>
    <property type="match status" value="1"/>
</dbReference>
<dbReference type="GO" id="GO:0008237">
    <property type="term" value="F:metallopeptidase activity"/>
    <property type="evidence" value="ECO:0007669"/>
    <property type="project" value="UniProtKB-KW"/>
</dbReference>
<keyword evidence="3" id="KW-0378">Hydrolase</keyword>
<dbReference type="Pfam" id="PF02517">
    <property type="entry name" value="Rce1-like"/>
    <property type="match status" value="1"/>
</dbReference>
<sequence>MPSQIVGGWRVAATLGLWVVLAAVVVGGTLLAVRFRFQGVLVAHRAALGAVLVVEAYVTLLAALLIAFGGWRGLRDQLGFRFTAFRHLGLALVVWICALVVGVIATALLSPLLGPPRSNATDLLGRSFDPLFVALIVPTVCILAPACEELLFRGAIFGWLRSRLPVPLAAIISAALFAGAHLLPPLLPELFVFGLAAALIYQYTGSTLNSFVMHAAQNTSAVLVAYAVLTHRLAG</sequence>